<evidence type="ECO:0000256" key="1">
    <source>
        <dbReference type="SAM" id="MobiDB-lite"/>
    </source>
</evidence>
<sequence>MARVISTTLPIPMSSPVSKDGKKGGRQSDVTCRNQQNGNIGRGVSTIVQFHRTKPLYVVYVLPITEIVCAHLLEEENPPSIIRERLAAQQKMFWHDGHVPDIAYRQIRSLNSVDALPIPYEKFKDLQQLKKFCGEEARTFYSQLPKMAPGEKSKKKDRKNRIEIVFPNVVKIQKAVQRKSL</sequence>
<name>A0A7R9P002_9NEOP</name>
<reference evidence="2" key="1">
    <citation type="submission" date="2020-11" db="EMBL/GenBank/DDBJ databases">
        <authorList>
            <person name="Tran Van P."/>
        </authorList>
    </citation>
    <scope>NUCLEOTIDE SEQUENCE</scope>
</reference>
<evidence type="ECO:0000313" key="2">
    <source>
        <dbReference type="EMBL" id="CAD7462378.1"/>
    </source>
</evidence>
<gene>
    <name evidence="2" type="ORF">TTEB3V08_LOCUS10271</name>
</gene>
<accession>A0A7R9P002</accession>
<proteinExistence type="predicted"/>
<protein>
    <submittedName>
        <fullName evidence="2">Uncharacterized protein</fullName>
    </submittedName>
</protein>
<organism evidence="2">
    <name type="scientific">Timema tahoe</name>
    <dbReference type="NCBI Taxonomy" id="61484"/>
    <lineage>
        <taxon>Eukaryota</taxon>
        <taxon>Metazoa</taxon>
        <taxon>Ecdysozoa</taxon>
        <taxon>Arthropoda</taxon>
        <taxon>Hexapoda</taxon>
        <taxon>Insecta</taxon>
        <taxon>Pterygota</taxon>
        <taxon>Neoptera</taxon>
        <taxon>Polyneoptera</taxon>
        <taxon>Phasmatodea</taxon>
        <taxon>Timematodea</taxon>
        <taxon>Timematoidea</taxon>
        <taxon>Timematidae</taxon>
        <taxon>Timema</taxon>
    </lineage>
</organism>
<dbReference type="AlphaFoldDB" id="A0A7R9P002"/>
<feature type="region of interest" description="Disordered" evidence="1">
    <location>
        <begin position="1"/>
        <end position="28"/>
    </location>
</feature>
<dbReference type="EMBL" id="OE005978">
    <property type="protein sequence ID" value="CAD7462378.1"/>
    <property type="molecule type" value="Genomic_DNA"/>
</dbReference>